<keyword evidence="4 5" id="KW-0472">Membrane</keyword>
<reference evidence="7" key="1">
    <citation type="submission" date="2021-02" db="EMBL/GenBank/DDBJ databases">
        <authorList>
            <person name="Nowell W R."/>
        </authorList>
    </citation>
    <scope>NUCLEOTIDE SEQUENCE</scope>
</reference>
<protein>
    <recommendedName>
        <fullName evidence="6">G-protein coupled receptors family 1 profile domain-containing protein</fullName>
    </recommendedName>
</protein>
<evidence type="ECO:0000256" key="1">
    <source>
        <dbReference type="ARBA" id="ARBA00004370"/>
    </source>
</evidence>
<keyword evidence="3 5" id="KW-1133">Transmembrane helix</keyword>
<comment type="caution">
    <text evidence="7">The sequence shown here is derived from an EMBL/GenBank/DDBJ whole genome shotgun (WGS) entry which is preliminary data.</text>
</comment>
<dbReference type="EMBL" id="CAJNOE010000181">
    <property type="protein sequence ID" value="CAF1020165.1"/>
    <property type="molecule type" value="Genomic_DNA"/>
</dbReference>
<proteinExistence type="predicted"/>
<evidence type="ECO:0000256" key="3">
    <source>
        <dbReference type="ARBA" id="ARBA00022989"/>
    </source>
</evidence>
<feature type="transmembrane region" description="Helical" evidence="5">
    <location>
        <begin position="141"/>
        <end position="163"/>
    </location>
</feature>
<evidence type="ECO:0000313" key="8">
    <source>
        <dbReference type="Proteomes" id="UP000663860"/>
    </source>
</evidence>
<organism evidence="7 8">
    <name type="scientific">Adineta steineri</name>
    <dbReference type="NCBI Taxonomy" id="433720"/>
    <lineage>
        <taxon>Eukaryota</taxon>
        <taxon>Metazoa</taxon>
        <taxon>Spiralia</taxon>
        <taxon>Gnathifera</taxon>
        <taxon>Rotifera</taxon>
        <taxon>Eurotatoria</taxon>
        <taxon>Bdelloidea</taxon>
        <taxon>Adinetida</taxon>
        <taxon>Adinetidae</taxon>
        <taxon>Adineta</taxon>
    </lineage>
</organism>
<dbReference type="CDD" id="cd00637">
    <property type="entry name" value="7tm_classA_rhodopsin-like"/>
    <property type="match status" value="1"/>
</dbReference>
<feature type="transmembrane region" description="Helical" evidence="5">
    <location>
        <begin position="275"/>
        <end position="295"/>
    </location>
</feature>
<name>A0A814I7I3_9BILA</name>
<comment type="subcellular location">
    <subcellularLocation>
        <location evidence="1">Membrane</location>
    </subcellularLocation>
</comment>
<gene>
    <name evidence="7" type="ORF">IZO911_LOCUS18677</name>
</gene>
<dbReference type="Proteomes" id="UP000663860">
    <property type="component" value="Unassembled WGS sequence"/>
</dbReference>
<dbReference type="SUPFAM" id="SSF81321">
    <property type="entry name" value="Family A G protein-coupled receptor-like"/>
    <property type="match status" value="1"/>
</dbReference>
<evidence type="ECO:0000256" key="5">
    <source>
        <dbReference type="SAM" id="Phobius"/>
    </source>
</evidence>
<dbReference type="InterPro" id="IPR000276">
    <property type="entry name" value="GPCR_Rhodpsn"/>
</dbReference>
<evidence type="ECO:0000256" key="4">
    <source>
        <dbReference type="ARBA" id="ARBA00023136"/>
    </source>
</evidence>
<dbReference type="AlphaFoldDB" id="A0A814I7I3"/>
<dbReference type="GO" id="GO:0016020">
    <property type="term" value="C:membrane"/>
    <property type="evidence" value="ECO:0007669"/>
    <property type="project" value="UniProtKB-SubCell"/>
</dbReference>
<evidence type="ECO:0000256" key="2">
    <source>
        <dbReference type="ARBA" id="ARBA00022692"/>
    </source>
</evidence>
<dbReference type="PROSITE" id="PS50262">
    <property type="entry name" value="G_PROTEIN_RECEP_F1_2"/>
    <property type="match status" value="1"/>
</dbReference>
<feature type="transmembrane region" description="Helical" evidence="5">
    <location>
        <begin position="235"/>
        <end position="255"/>
    </location>
</feature>
<keyword evidence="2 5" id="KW-0812">Transmembrane</keyword>
<dbReference type="Gene3D" id="1.20.1070.10">
    <property type="entry name" value="Rhodopsin 7-helix transmembrane proteins"/>
    <property type="match status" value="1"/>
</dbReference>
<dbReference type="InterPro" id="IPR017452">
    <property type="entry name" value="GPCR_Rhodpsn_7TM"/>
</dbReference>
<sequence length="325" mass="38261">MASEGNSSDIDLSSDISQVSIPRFIRLAILLVMDIPSSICTIFILLNIFKNRLLRESLHNHVIIAILLSILPTQLIDIPFHIIYLSLDYVWPSNPIFCLFWLFISVGIFDTTGILMAYATIERHILIFHDRWLINKKRRILIHYIPLYSVIIYSLIFYIYVILFPPCLTNFDYTQPWCSYPCYYDNNILSMYDSIVNVVLPAFIIVSFSIALLLRFIIQRRQLNLKNKWKKYRRMIIQITTMSSLLIIFNLPLTILMLAHLCGLSSDVGIDFSQYAYFFTYFIPLLMPFICLQSLPEIYRKLMKIFLNYWQKIRQQLTATVTPMM</sequence>
<feature type="transmembrane region" description="Helical" evidence="5">
    <location>
        <begin position="99"/>
        <end position="121"/>
    </location>
</feature>
<feature type="transmembrane region" description="Helical" evidence="5">
    <location>
        <begin position="24"/>
        <end position="49"/>
    </location>
</feature>
<feature type="transmembrane region" description="Helical" evidence="5">
    <location>
        <begin position="194"/>
        <end position="214"/>
    </location>
</feature>
<evidence type="ECO:0000313" key="7">
    <source>
        <dbReference type="EMBL" id="CAF1020165.1"/>
    </source>
</evidence>
<evidence type="ECO:0000259" key="6">
    <source>
        <dbReference type="PROSITE" id="PS50262"/>
    </source>
</evidence>
<feature type="domain" description="G-protein coupled receptors family 1 profile" evidence="6">
    <location>
        <begin position="40"/>
        <end position="291"/>
    </location>
</feature>
<dbReference type="GO" id="GO:0004930">
    <property type="term" value="F:G protein-coupled receptor activity"/>
    <property type="evidence" value="ECO:0007669"/>
    <property type="project" value="InterPro"/>
</dbReference>
<feature type="transmembrane region" description="Helical" evidence="5">
    <location>
        <begin position="61"/>
        <end position="87"/>
    </location>
</feature>
<accession>A0A814I7I3</accession>
<dbReference type="Pfam" id="PF00001">
    <property type="entry name" value="7tm_1"/>
    <property type="match status" value="1"/>
</dbReference>